<dbReference type="GO" id="GO:0003677">
    <property type="term" value="F:DNA binding"/>
    <property type="evidence" value="ECO:0007669"/>
    <property type="project" value="InterPro"/>
</dbReference>
<dbReference type="InterPro" id="IPR010982">
    <property type="entry name" value="Lambda_DNA-bd_dom_sf"/>
</dbReference>
<evidence type="ECO:0000259" key="2">
    <source>
        <dbReference type="PROSITE" id="PS50943"/>
    </source>
</evidence>
<dbReference type="Proteomes" id="UP000199699">
    <property type="component" value="Unassembled WGS sequence"/>
</dbReference>
<proteinExistence type="predicted"/>
<feature type="region of interest" description="Disordered" evidence="1">
    <location>
        <begin position="219"/>
        <end position="241"/>
    </location>
</feature>
<sequence>MSALPVGRRVAQWRVRRNLTQQQFADRLGKSKSWVDKVERGARRLERLSSLREVADALRIDVATLLPERAGPPAPAAGVERIRVALARYHVEPPNRPPDLARVRAGLDHAEQTYRHARYPALRDLLPGLLDTVRRAQAARPGRAADELLVSAYGLVALALVKVGQGESAWLAADRGIAVALAAADARLAAAATVPLSQALRAVGRRRSAMEAAMLAAQRLGPPRRDASADPPPRSGLSADVPSRCGLAADAPLRGTLLLQAALAAGGLGDRDSALAFLDQADAVDHDVPGGAHELPGGAGFGPASVEAARVVVEAALGDVALATARHEQLVAGDRWRWLPVEHRAAHLLDVARACATAGDMSRAGRALLDAERTAHAEIHDRPVARGVVGVVARAATAPADLHRLAATLHVT</sequence>
<dbReference type="STRING" id="145857.GA0070616_4529"/>
<dbReference type="SUPFAM" id="SSF47413">
    <property type="entry name" value="lambda repressor-like DNA-binding domains"/>
    <property type="match status" value="1"/>
</dbReference>
<name>A0A1C6ST99_9ACTN</name>
<evidence type="ECO:0000313" key="3">
    <source>
        <dbReference type="EMBL" id="SCL32697.1"/>
    </source>
</evidence>
<dbReference type="EMBL" id="FMHT01000003">
    <property type="protein sequence ID" value="SCL32697.1"/>
    <property type="molecule type" value="Genomic_DNA"/>
</dbReference>
<dbReference type="Gene3D" id="1.10.260.40">
    <property type="entry name" value="lambda repressor-like DNA-binding domains"/>
    <property type="match status" value="1"/>
</dbReference>
<evidence type="ECO:0000256" key="1">
    <source>
        <dbReference type="SAM" id="MobiDB-lite"/>
    </source>
</evidence>
<gene>
    <name evidence="3" type="ORF">GA0070616_4529</name>
</gene>
<protein>
    <submittedName>
        <fullName evidence="3">Transcriptional regulator, contains XRE-family HTH domain</fullName>
    </submittedName>
</protein>
<feature type="domain" description="HTH cro/C1-type" evidence="2">
    <location>
        <begin position="10"/>
        <end position="65"/>
    </location>
</feature>
<reference evidence="3 4" key="1">
    <citation type="submission" date="2016-06" db="EMBL/GenBank/DDBJ databases">
        <authorList>
            <person name="Kjaerup R.B."/>
            <person name="Dalgaard T.S."/>
            <person name="Juul-Madsen H.R."/>
        </authorList>
    </citation>
    <scope>NUCLEOTIDE SEQUENCE [LARGE SCALE GENOMIC DNA]</scope>
    <source>
        <strain evidence="3 4">DSM 43818</strain>
    </source>
</reference>
<dbReference type="SMART" id="SM00530">
    <property type="entry name" value="HTH_XRE"/>
    <property type="match status" value="1"/>
</dbReference>
<evidence type="ECO:0000313" key="4">
    <source>
        <dbReference type="Proteomes" id="UP000199699"/>
    </source>
</evidence>
<keyword evidence="4" id="KW-1185">Reference proteome</keyword>
<organism evidence="3 4">
    <name type="scientific">Micromonospora nigra</name>
    <dbReference type="NCBI Taxonomy" id="145857"/>
    <lineage>
        <taxon>Bacteria</taxon>
        <taxon>Bacillati</taxon>
        <taxon>Actinomycetota</taxon>
        <taxon>Actinomycetes</taxon>
        <taxon>Micromonosporales</taxon>
        <taxon>Micromonosporaceae</taxon>
        <taxon>Micromonospora</taxon>
    </lineage>
</organism>
<dbReference type="Pfam" id="PF13560">
    <property type="entry name" value="HTH_31"/>
    <property type="match status" value="1"/>
</dbReference>
<dbReference type="PROSITE" id="PS50943">
    <property type="entry name" value="HTH_CROC1"/>
    <property type="match status" value="1"/>
</dbReference>
<dbReference type="AlphaFoldDB" id="A0A1C6ST99"/>
<accession>A0A1C6ST99</accession>
<dbReference type="RefSeq" id="WP_175440175.1">
    <property type="nucleotide sequence ID" value="NZ_FMHT01000003.1"/>
</dbReference>
<dbReference type="CDD" id="cd00093">
    <property type="entry name" value="HTH_XRE"/>
    <property type="match status" value="1"/>
</dbReference>
<dbReference type="InterPro" id="IPR001387">
    <property type="entry name" value="Cro/C1-type_HTH"/>
</dbReference>